<accession>A0A8J2LP75</accession>
<sequence>MLPSAKGTNKNDNGGGDGDSGAESPRKPIDFYY</sequence>
<proteinExistence type="predicted"/>
<feature type="non-terminal residue" evidence="2">
    <location>
        <position position="1"/>
    </location>
</feature>
<comment type="caution">
    <text evidence="2">The sequence shown here is derived from an EMBL/GenBank/DDBJ whole genome shotgun (WGS) entry which is preliminary data.</text>
</comment>
<evidence type="ECO:0000256" key="1">
    <source>
        <dbReference type="SAM" id="MobiDB-lite"/>
    </source>
</evidence>
<dbReference type="Proteomes" id="UP000746747">
    <property type="component" value="Unassembled WGS sequence"/>
</dbReference>
<organism evidence="2 3">
    <name type="scientific">Cercopithifilaria johnstoni</name>
    <dbReference type="NCBI Taxonomy" id="2874296"/>
    <lineage>
        <taxon>Eukaryota</taxon>
        <taxon>Metazoa</taxon>
        <taxon>Ecdysozoa</taxon>
        <taxon>Nematoda</taxon>
        <taxon>Chromadorea</taxon>
        <taxon>Rhabditida</taxon>
        <taxon>Spirurina</taxon>
        <taxon>Spiruromorpha</taxon>
        <taxon>Filarioidea</taxon>
        <taxon>Onchocercidae</taxon>
        <taxon>Cercopithifilaria</taxon>
    </lineage>
</organism>
<dbReference type="AlphaFoldDB" id="A0A8J2LP75"/>
<dbReference type="EMBL" id="CAKAEH010000772">
    <property type="protein sequence ID" value="CAG9531841.1"/>
    <property type="molecule type" value="Genomic_DNA"/>
</dbReference>
<gene>
    <name evidence="2" type="ORF">CJOHNSTONI_LOCUS2210</name>
</gene>
<keyword evidence="3" id="KW-1185">Reference proteome</keyword>
<protein>
    <submittedName>
        <fullName evidence="2">Uncharacterized protein</fullName>
    </submittedName>
</protein>
<feature type="compositionally biased region" description="Basic and acidic residues" evidence="1">
    <location>
        <begin position="24"/>
        <end position="33"/>
    </location>
</feature>
<evidence type="ECO:0000313" key="3">
    <source>
        <dbReference type="Proteomes" id="UP000746747"/>
    </source>
</evidence>
<reference evidence="2" key="1">
    <citation type="submission" date="2021-09" db="EMBL/GenBank/DDBJ databases">
        <authorList>
            <consortium name="Pathogen Informatics"/>
        </authorList>
    </citation>
    <scope>NUCLEOTIDE SEQUENCE</scope>
</reference>
<feature type="non-terminal residue" evidence="2">
    <location>
        <position position="33"/>
    </location>
</feature>
<name>A0A8J2LP75_9BILA</name>
<evidence type="ECO:0000313" key="2">
    <source>
        <dbReference type="EMBL" id="CAG9531841.1"/>
    </source>
</evidence>
<feature type="region of interest" description="Disordered" evidence="1">
    <location>
        <begin position="1"/>
        <end position="33"/>
    </location>
</feature>